<accession>A0A8J4PVY8</accession>
<keyword evidence="4 10" id="KW-0732">Signal</keyword>
<organism evidence="12 13">
    <name type="scientific">Polysphondylium violaceum</name>
    <dbReference type="NCBI Taxonomy" id="133409"/>
    <lineage>
        <taxon>Eukaryota</taxon>
        <taxon>Amoebozoa</taxon>
        <taxon>Evosea</taxon>
        <taxon>Eumycetozoa</taxon>
        <taxon>Dictyostelia</taxon>
        <taxon>Dictyosteliales</taxon>
        <taxon>Dictyosteliaceae</taxon>
        <taxon>Polysphondylium</taxon>
    </lineage>
</organism>
<dbReference type="InterPro" id="IPR024881">
    <property type="entry name" value="Tip"/>
</dbReference>
<evidence type="ECO:0000256" key="1">
    <source>
        <dbReference type="ARBA" id="ARBA00004479"/>
    </source>
</evidence>
<comment type="similarity">
    <text evidence="2">Belongs to the TIP family.</text>
</comment>
<dbReference type="PANTHER" id="PTHR13412:SF0">
    <property type="entry name" value="T-CELL IMMUNOMODULATORY PROTEIN"/>
    <property type="match status" value="1"/>
</dbReference>
<feature type="chain" id="PRO_5035304784" description="T-cell immunomodulatory protein TIP C2 domain-containing protein" evidence="10">
    <location>
        <begin position="26"/>
        <end position="697"/>
    </location>
</feature>
<dbReference type="InterPro" id="IPR013517">
    <property type="entry name" value="FG-GAP"/>
</dbReference>
<keyword evidence="5 9" id="KW-1133">Transmembrane helix</keyword>
<dbReference type="PANTHER" id="PTHR13412">
    <property type="entry name" value="T-CELL IMMUNOMODULATORY PROTEIN HOMOLOG"/>
    <property type="match status" value="1"/>
</dbReference>
<evidence type="ECO:0000256" key="5">
    <source>
        <dbReference type="ARBA" id="ARBA00022989"/>
    </source>
</evidence>
<keyword evidence="6 9" id="KW-0472">Membrane</keyword>
<feature type="compositionally biased region" description="Low complexity" evidence="8">
    <location>
        <begin position="389"/>
        <end position="406"/>
    </location>
</feature>
<feature type="region of interest" description="Disordered" evidence="8">
    <location>
        <begin position="380"/>
        <end position="406"/>
    </location>
</feature>
<dbReference type="Proteomes" id="UP000695562">
    <property type="component" value="Unassembled WGS sequence"/>
</dbReference>
<protein>
    <recommendedName>
        <fullName evidence="11">T-cell immunomodulatory protein TIP C2 domain-containing protein</fullName>
    </recommendedName>
</protein>
<proteinExistence type="inferred from homology"/>
<sequence length="697" mass="77886">MSQSTLYSILFIVLVSLCSIEHTKADFFKDFWKPVFTNAPKFSSSQLYQIEDIGFNNYQGSVLAFGDFNADKYLDTFFLYSNQSTLQVFLWNIEDWKYDPSDIIISFSNDTEIFNVVPGDFSYDGFMDILIQYKTISDDKYYMNLYLGYYTSISTTPLTITSDIAPTDHVLVLDSNNDLRLDMFGVNAKGQRTLWVTNEDDTITSRPMFNGDSQTTATNPLSKPHSNSFVDFNGDCLADMFITSISPNGSLVGEIWINQKENGYILTQSLVFPDGTGQITFSDFDGDGDIDMLYPVCWPINNCSQVNSIYLVYNSQKPVCASSLFGNSAKCRPQNQLCMSDDNFLFSSTITDDGTTRIITKENFNSNTFFSNIIQDTVNDNGEEDVNNSGSSSRSSSAAASGSGSGDNVNNLVNNIPLIIHSGDYNIDGYPDLLLSVIRPGDKGPHIELWENVACTESLCGAGRSGRTFVNVTSNVDDLVSIENAYSAVFVDLGENGISDILVWTKTSVQAVFNNFYNDAFFFKTLGLNGVCTTMCPSGKKFPNPKPYGVNFPGAIFKFTYTDLSGTTHIQMGAQLYQSSYMSLQTPYNLFGLGRTSNYVDQLFFGVPLNQTVHYSNWVGTIPNSQVVAIPYKANNPLSWTLELFINPSGIFFWVLIAFFVALIVLSAICFFLYKREKKQDEKMKQEAHHQFYFNAL</sequence>
<keyword evidence="13" id="KW-1185">Reference proteome</keyword>
<feature type="signal peptide" evidence="10">
    <location>
        <begin position="1"/>
        <end position="25"/>
    </location>
</feature>
<evidence type="ECO:0000313" key="12">
    <source>
        <dbReference type="EMBL" id="KAF2074710.1"/>
    </source>
</evidence>
<evidence type="ECO:0000256" key="9">
    <source>
        <dbReference type="SAM" id="Phobius"/>
    </source>
</evidence>
<dbReference type="Pfam" id="PF23122">
    <property type="entry name" value="C2_ITFG1"/>
    <property type="match status" value="1"/>
</dbReference>
<keyword evidence="3 9" id="KW-0812">Transmembrane</keyword>
<dbReference type="OrthoDB" id="10022113at2759"/>
<name>A0A8J4PVY8_9MYCE</name>
<evidence type="ECO:0000256" key="10">
    <source>
        <dbReference type="SAM" id="SignalP"/>
    </source>
</evidence>
<evidence type="ECO:0000256" key="2">
    <source>
        <dbReference type="ARBA" id="ARBA00006496"/>
    </source>
</evidence>
<dbReference type="GO" id="GO:0005886">
    <property type="term" value="C:plasma membrane"/>
    <property type="evidence" value="ECO:0007669"/>
    <property type="project" value="TreeGrafter"/>
</dbReference>
<dbReference type="Pfam" id="PF13517">
    <property type="entry name" value="FG-GAP_3"/>
    <property type="match status" value="2"/>
</dbReference>
<evidence type="ECO:0000256" key="7">
    <source>
        <dbReference type="ARBA" id="ARBA00023180"/>
    </source>
</evidence>
<evidence type="ECO:0000256" key="4">
    <source>
        <dbReference type="ARBA" id="ARBA00022729"/>
    </source>
</evidence>
<dbReference type="AlphaFoldDB" id="A0A8J4PVY8"/>
<gene>
    <name evidence="12" type="ORF">CYY_003986</name>
</gene>
<evidence type="ECO:0000259" key="11">
    <source>
        <dbReference type="Pfam" id="PF23122"/>
    </source>
</evidence>
<evidence type="ECO:0000256" key="3">
    <source>
        <dbReference type="ARBA" id="ARBA00022692"/>
    </source>
</evidence>
<comment type="caution">
    <text evidence="12">The sequence shown here is derived from an EMBL/GenBank/DDBJ whole genome shotgun (WGS) entry which is preliminary data.</text>
</comment>
<feature type="domain" description="T-cell immunomodulatory protein TIP C2" evidence="11">
    <location>
        <begin position="547"/>
        <end position="645"/>
    </location>
</feature>
<comment type="subcellular location">
    <subcellularLocation>
        <location evidence="1">Membrane</location>
        <topology evidence="1">Single-pass type I membrane protein</topology>
    </subcellularLocation>
</comment>
<keyword evidence="7" id="KW-0325">Glycoprotein</keyword>
<evidence type="ECO:0000256" key="8">
    <source>
        <dbReference type="SAM" id="MobiDB-lite"/>
    </source>
</evidence>
<evidence type="ECO:0000313" key="13">
    <source>
        <dbReference type="Proteomes" id="UP000695562"/>
    </source>
</evidence>
<reference evidence="12" key="1">
    <citation type="submission" date="2020-01" db="EMBL/GenBank/DDBJ databases">
        <title>Development of genomics and gene disruption for Polysphondylium violaceum indicates a role for the polyketide synthase stlB in stalk morphogenesis.</title>
        <authorList>
            <person name="Narita B."/>
            <person name="Kawabe Y."/>
            <person name="Kin K."/>
            <person name="Saito T."/>
            <person name="Gibbs R."/>
            <person name="Kuspa A."/>
            <person name="Muzny D."/>
            <person name="Queller D."/>
            <person name="Richards S."/>
            <person name="Strassman J."/>
            <person name="Sucgang R."/>
            <person name="Worley K."/>
            <person name="Schaap P."/>
        </authorList>
    </citation>
    <scope>NUCLEOTIDE SEQUENCE</scope>
    <source>
        <strain evidence="12">QSvi11</strain>
    </source>
</reference>
<evidence type="ECO:0000256" key="6">
    <source>
        <dbReference type="ARBA" id="ARBA00023136"/>
    </source>
</evidence>
<dbReference type="InterPro" id="IPR028994">
    <property type="entry name" value="Integrin_alpha_N"/>
</dbReference>
<feature type="transmembrane region" description="Helical" evidence="9">
    <location>
        <begin position="651"/>
        <end position="674"/>
    </location>
</feature>
<dbReference type="SUPFAM" id="SSF69318">
    <property type="entry name" value="Integrin alpha N-terminal domain"/>
    <property type="match status" value="1"/>
</dbReference>
<dbReference type="InterPro" id="IPR057089">
    <property type="entry name" value="C2_TIP"/>
</dbReference>
<dbReference type="EMBL" id="AJWJ01000133">
    <property type="protein sequence ID" value="KAF2074710.1"/>
    <property type="molecule type" value="Genomic_DNA"/>
</dbReference>